<proteinExistence type="predicted"/>
<sequence length="314" mass="33426">MQGGETAVYVRHSGGSSIISQTGSSAESAPVASAPAPAVVRYMTPVEERFAADDLTDARELQNKVEELERRIHMLDNVNAELEHRLEQMARERLRADQRTVQQLREKDELLAQKEREKGAWEKRYEAEVKSSGYVRDQLRRTEKELHRILRRKYDLQRGPQGPGGMPQTGPGGGVPITAGRIGSAQGLAARGGLGNGLSTSGRDGAGSGNGVFGGLRNLFTSPRSSASPPPQTVAQVVSQGANGTGNGNKPDGRGNPGVGGGGGGLNQEGLNPNAILMGSLGSYNRSEEAYPVSRASYVRQRNALDSLVQFLGL</sequence>
<dbReference type="AlphaFoldDB" id="A0A7R9UG52"/>
<evidence type="ECO:0000256" key="1">
    <source>
        <dbReference type="SAM" id="Coils"/>
    </source>
</evidence>
<dbReference type="EMBL" id="HBEA01019572">
    <property type="protein sequence ID" value="CAD8265361.1"/>
    <property type="molecule type" value="Transcribed_RNA"/>
</dbReference>
<keyword evidence="1" id="KW-0175">Coiled coil</keyword>
<organism evidence="3">
    <name type="scientific">Pinguiococcus pyrenoidosus</name>
    <dbReference type="NCBI Taxonomy" id="172671"/>
    <lineage>
        <taxon>Eukaryota</taxon>
        <taxon>Sar</taxon>
        <taxon>Stramenopiles</taxon>
        <taxon>Ochrophyta</taxon>
        <taxon>Pinguiophyceae</taxon>
        <taxon>Pinguiochrysidales</taxon>
        <taxon>Pinguiochrysidaceae</taxon>
        <taxon>Pinguiococcus</taxon>
    </lineage>
</organism>
<feature type="region of interest" description="Disordered" evidence="2">
    <location>
        <begin position="153"/>
        <end position="180"/>
    </location>
</feature>
<feature type="region of interest" description="Disordered" evidence="2">
    <location>
        <begin position="217"/>
        <end position="267"/>
    </location>
</feature>
<feature type="compositionally biased region" description="Polar residues" evidence="2">
    <location>
        <begin position="219"/>
        <end position="242"/>
    </location>
</feature>
<gene>
    <name evidence="3" type="ORF">PPYR1160_LOCUS14864</name>
</gene>
<accession>A0A7R9UG52</accession>
<protein>
    <submittedName>
        <fullName evidence="3">Uncharacterized protein</fullName>
    </submittedName>
</protein>
<name>A0A7R9UG52_9STRA</name>
<feature type="coiled-coil region" evidence="1">
    <location>
        <begin position="51"/>
        <end position="124"/>
    </location>
</feature>
<feature type="compositionally biased region" description="Gly residues" evidence="2">
    <location>
        <begin position="255"/>
        <end position="267"/>
    </location>
</feature>
<reference evidence="3" key="1">
    <citation type="submission" date="2021-01" db="EMBL/GenBank/DDBJ databases">
        <authorList>
            <person name="Corre E."/>
            <person name="Pelletier E."/>
            <person name="Niang G."/>
            <person name="Scheremetjew M."/>
            <person name="Finn R."/>
            <person name="Kale V."/>
            <person name="Holt S."/>
            <person name="Cochrane G."/>
            <person name="Meng A."/>
            <person name="Brown T."/>
            <person name="Cohen L."/>
        </authorList>
    </citation>
    <scope>NUCLEOTIDE SEQUENCE</scope>
    <source>
        <strain evidence="3">CCMP2078</strain>
    </source>
</reference>
<evidence type="ECO:0000256" key="2">
    <source>
        <dbReference type="SAM" id="MobiDB-lite"/>
    </source>
</evidence>
<feature type="compositionally biased region" description="Gly residues" evidence="2">
    <location>
        <begin position="161"/>
        <end position="175"/>
    </location>
</feature>
<evidence type="ECO:0000313" key="3">
    <source>
        <dbReference type="EMBL" id="CAD8265361.1"/>
    </source>
</evidence>